<dbReference type="PANTHER" id="PTHR31605">
    <property type="entry name" value="GLYCEROL-3-PHOSPHATE O-ACYLTRANSFERASE 1"/>
    <property type="match status" value="1"/>
</dbReference>
<dbReference type="GO" id="GO:0004366">
    <property type="term" value="F:glycerol-3-phosphate O-acyltransferase activity"/>
    <property type="evidence" value="ECO:0007669"/>
    <property type="project" value="TreeGrafter"/>
</dbReference>
<dbReference type="SUPFAM" id="SSF69593">
    <property type="entry name" value="Glycerol-3-phosphate (1)-acyltransferase"/>
    <property type="match status" value="1"/>
</dbReference>
<evidence type="ECO:0000256" key="1">
    <source>
        <dbReference type="SAM" id="Phobius"/>
    </source>
</evidence>
<dbReference type="InterPro" id="IPR052744">
    <property type="entry name" value="GPAT/DAPAT"/>
</dbReference>
<protein>
    <recommendedName>
        <fullName evidence="2">Phospholipid/glycerol acyltransferase domain-containing protein</fullName>
    </recommendedName>
</protein>
<dbReference type="GO" id="GO:0016287">
    <property type="term" value="F:glycerone-phosphate O-acyltransferase activity"/>
    <property type="evidence" value="ECO:0007669"/>
    <property type="project" value="TreeGrafter"/>
</dbReference>
<dbReference type="GO" id="GO:0008654">
    <property type="term" value="P:phospholipid biosynthetic process"/>
    <property type="evidence" value="ECO:0007669"/>
    <property type="project" value="TreeGrafter"/>
</dbReference>
<evidence type="ECO:0000313" key="4">
    <source>
        <dbReference type="Proteomes" id="UP000257127"/>
    </source>
</evidence>
<feature type="transmembrane region" description="Helical" evidence="1">
    <location>
        <begin position="307"/>
        <end position="329"/>
    </location>
</feature>
<feature type="transmembrane region" description="Helical" evidence="1">
    <location>
        <begin position="349"/>
        <end position="371"/>
    </location>
</feature>
<keyword evidence="1" id="KW-1133">Transmembrane helix</keyword>
<gene>
    <name evidence="3" type="ORF">DXU93_12250</name>
</gene>
<name>A0A3E1EVF9_9FLAO</name>
<dbReference type="RefSeq" id="WP_116881589.1">
    <property type="nucleotide sequence ID" value="NZ_QURB01000008.1"/>
</dbReference>
<reference evidence="3 4" key="1">
    <citation type="submission" date="2018-08" db="EMBL/GenBank/DDBJ databases">
        <title>The draft genome squence of Brumimicrobium sp. N62.</title>
        <authorList>
            <person name="Du Z.-J."/>
            <person name="Luo H.-R."/>
        </authorList>
    </citation>
    <scope>NUCLEOTIDE SEQUENCE [LARGE SCALE GENOMIC DNA]</scope>
    <source>
        <strain evidence="3 4">N62</strain>
    </source>
</reference>
<comment type="caution">
    <text evidence="3">The sequence shown here is derived from an EMBL/GenBank/DDBJ whole genome shotgun (WGS) entry which is preliminary data.</text>
</comment>
<dbReference type="Pfam" id="PF01553">
    <property type="entry name" value="Acyltransferase"/>
    <property type="match status" value="1"/>
</dbReference>
<accession>A0A3E1EVF9</accession>
<dbReference type="PANTHER" id="PTHR31605:SF0">
    <property type="entry name" value="GLYCEROL-3-PHOSPHATE O-ACYLTRANSFERASE 1"/>
    <property type="match status" value="1"/>
</dbReference>
<evidence type="ECO:0000313" key="3">
    <source>
        <dbReference type="EMBL" id="RFC53530.1"/>
    </source>
</evidence>
<dbReference type="AlphaFoldDB" id="A0A3E1EVF9"/>
<dbReference type="SMART" id="SM00563">
    <property type="entry name" value="PlsC"/>
    <property type="match status" value="1"/>
</dbReference>
<feature type="domain" description="Phospholipid/glycerol acyltransferase" evidence="2">
    <location>
        <begin position="37"/>
        <end position="165"/>
    </location>
</feature>
<keyword evidence="4" id="KW-1185">Reference proteome</keyword>
<feature type="transmembrane region" description="Helical" evidence="1">
    <location>
        <begin position="378"/>
        <end position="401"/>
    </location>
</feature>
<dbReference type="EMBL" id="QURB01000008">
    <property type="protein sequence ID" value="RFC53530.1"/>
    <property type="molecule type" value="Genomic_DNA"/>
</dbReference>
<dbReference type="OrthoDB" id="9806008at2"/>
<dbReference type="InterPro" id="IPR002123">
    <property type="entry name" value="Plipid/glycerol_acylTrfase"/>
</dbReference>
<sequence length="440" mass="51493">MLYRLLKFIIGVGIRLYYKEIKVINRSHLSEGKNGPLIIIANHPNTLMDAWVIGMICKQPIHFMAKATLFDSKLKLRLLRSLKMIPINRKGEGITSGVDNNDSLSECYKVLSAGKTLVIFPEGTSYKEKVLRELKTGTARIALETEKINGGELDLKVVAIGINYSEPEKFRSSILIDVDQPRNVMDHYEMYLTEKKKAVKRLTNQFRERLEKVLVTTETKDEEELLDEIFKVMNTKYIQADEKGVQRQVKEQKVIKNKLDELKLVQPWRIDEIRNSIITMNWKLDKMHIRADFLDRKFRSTLFFRQILTSLIFIVVALPLAVFGLIHNILQYLFTDWLVPKISTDIEYYAPLAILVGFVTYPLTYAAFIYFSITLLDFSFLMSLGYFILMPLTGIFTYWFFKYLKHISYKWRYMLLMVDQKDTLKELQAEKKKIRALLFD</sequence>
<keyword evidence="1" id="KW-0472">Membrane</keyword>
<keyword evidence="1" id="KW-0812">Transmembrane</keyword>
<evidence type="ECO:0000259" key="2">
    <source>
        <dbReference type="SMART" id="SM00563"/>
    </source>
</evidence>
<organism evidence="3 4">
    <name type="scientific">Brumimicrobium aurantiacum</name>
    <dbReference type="NCBI Taxonomy" id="1737063"/>
    <lineage>
        <taxon>Bacteria</taxon>
        <taxon>Pseudomonadati</taxon>
        <taxon>Bacteroidota</taxon>
        <taxon>Flavobacteriia</taxon>
        <taxon>Flavobacteriales</taxon>
        <taxon>Crocinitomicaceae</taxon>
        <taxon>Brumimicrobium</taxon>
    </lineage>
</organism>
<dbReference type="Proteomes" id="UP000257127">
    <property type="component" value="Unassembled WGS sequence"/>
</dbReference>
<proteinExistence type="predicted"/>